<dbReference type="InterPro" id="IPR023011">
    <property type="entry name" value="ATP_synth_F0_asu_AS"/>
</dbReference>
<dbReference type="InterPro" id="IPR045083">
    <property type="entry name" value="ATP_synth_F0_asu_bact/mt"/>
</dbReference>
<dbReference type="PANTHER" id="PTHR11410:SF0">
    <property type="entry name" value="ATP SYNTHASE SUBUNIT A"/>
    <property type="match status" value="1"/>
</dbReference>
<evidence type="ECO:0000256" key="12">
    <source>
        <dbReference type="SAM" id="Phobius"/>
    </source>
</evidence>
<proteinExistence type="inferred from homology"/>
<evidence type="ECO:0000256" key="9">
    <source>
        <dbReference type="ARBA" id="ARBA00023136"/>
    </source>
</evidence>
<feature type="transmembrane region" description="Helical" evidence="12">
    <location>
        <begin position="12"/>
        <end position="36"/>
    </location>
</feature>
<dbReference type="Pfam" id="PF00119">
    <property type="entry name" value="ATP-synt_A"/>
    <property type="match status" value="1"/>
</dbReference>
<comment type="similarity">
    <text evidence="2">Belongs to the ATPase A chain family.</text>
</comment>
<comment type="subcellular location">
    <subcellularLocation>
        <location evidence="1">Membrane</location>
        <topology evidence="1">Multi-pass membrane protein</topology>
    </subcellularLocation>
    <subcellularLocation>
        <location evidence="11">Mitochondrion inner membrane</location>
        <topology evidence="11">Multi-pass membrane protein</topology>
    </subcellularLocation>
</comment>
<keyword evidence="6" id="KW-0375">Hydrogen ion transport</keyword>
<feature type="transmembrane region" description="Helical" evidence="12">
    <location>
        <begin position="66"/>
        <end position="89"/>
    </location>
</feature>
<evidence type="ECO:0000256" key="4">
    <source>
        <dbReference type="ARBA" id="ARBA00022547"/>
    </source>
</evidence>
<dbReference type="Gene3D" id="1.20.120.220">
    <property type="entry name" value="ATP synthase, F0 complex, subunit A"/>
    <property type="match status" value="1"/>
</dbReference>
<dbReference type="SUPFAM" id="SSF81336">
    <property type="entry name" value="F1F0 ATP synthase subunit A"/>
    <property type="match status" value="1"/>
</dbReference>
<dbReference type="RefSeq" id="YP_009051468.1">
    <property type="nucleotide sequence ID" value="NC_024675.1"/>
</dbReference>
<keyword evidence="9 12" id="KW-0472">Membrane</keyword>
<keyword evidence="3" id="KW-0813">Transport</keyword>
<dbReference type="GO" id="GO:0005743">
    <property type="term" value="C:mitochondrial inner membrane"/>
    <property type="evidence" value="ECO:0007669"/>
    <property type="project" value="UniProtKB-SubCell"/>
</dbReference>
<dbReference type="InterPro" id="IPR035908">
    <property type="entry name" value="F0_ATP_A_sf"/>
</dbReference>
<dbReference type="PANTHER" id="PTHR11410">
    <property type="entry name" value="ATP SYNTHASE SUBUNIT A"/>
    <property type="match status" value="1"/>
</dbReference>
<accession>A0A075X6V7</accession>
<dbReference type="EMBL" id="KJ957822">
    <property type="protein sequence ID" value="AIH15201.1"/>
    <property type="molecule type" value="Genomic_DNA"/>
</dbReference>
<reference evidence="13" key="2">
    <citation type="submission" date="2014-06" db="EMBL/GenBank/DDBJ databases">
        <authorList>
            <person name="Gu X.-B."/>
            <person name="Liu G.-H."/>
            <person name="Zhu X.-Q."/>
        </authorList>
    </citation>
    <scope>NUCLEOTIDE SEQUENCE</scope>
</reference>
<dbReference type="NCBIfam" id="TIGR01131">
    <property type="entry name" value="ATP_synt_6_or_A"/>
    <property type="match status" value="1"/>
</dbReference>
<protein>
    <recommendedName>
        <fullName evidence="11">ATP synthase subunit a</fullName>
    </recommendedName>
</protein>
<dbReference type="CDD" id="cd00310">
    <property type="entry name" value="ATP-synt_Fo_a_6"/>
    <property type="match status" value="1"/>
</dbReference>
<keyword evidence="10" id="KW-0066">ATP synthesis</keyword>
<dbReference type="PRINTS" id="PR00123">
    <property type="entry name" value="ATPASEA"/>
</dbReference>
<evidence type="ECO:0000256" key="6">
    <source>
        <dbReference type="ARBA" id="ARBA00022781"/>
    </source>
</evidence>
<organism evidence="13">
    <name type="scientific">Psoroptes ovis</name>
    <name type="common">Sheep scab mite</name>
    <dbReference type="NCBI Taxonomy" id="83912"/>
    <lineage>
        <taxon>Eukaryota</taxon>
        <taxon>Metazoa</taxon>
        <taxon>Ecdysozoa</taxon>
        <taxon>Arthropoda</taxon>
        <taxon>Chelicerata</taxon>
        <taxon>Arachnida</taxon>
        <taxon>Acari</taxon>
        <taxon>Acariformes</taxon>
        <taxon>Sarcoptiformes</taxon>
        <taxon>Astigmata</taxon>
        <taxon>Psoroptidia</taxon>
        <taxon>Sarcoptoidea</taxon>
        <taxon>Psoroptidae</taxon>
        <taxon>Psoroptes</taxon>
    </lineage>
</organism>
<feature type="transmembrane region" description="Helical" evidence="12">
    <location>
        <begin position="167"/>
        <end position="187"/>
    </location>
</feature>
<reference evidence="13" key="1">
    <citation type="journal article" date="2014" name="Parasit. Vectors">
        <title>The complete mitochondrial genome of the scab mite Psoroptes cuniculi (Arthropoda: Arachnida) provides insights into Acari phylogeny.</title>
        <authorList>
            <person name="Gu X.B."/>
            <person name="Liu G.H."/>
            <person name="Song H.Q."/>
            <person name="Liu T.Y."/>
            <person name="Yang G.Y."/>
            <person name="Zhu X.Q."/>
        </authorList>
    </citation>
    <scope>NUCLEOTIDE SEQUENCE</scope>
</reference>
<keyword evidence="4" id="KW-0138">CF(0)</keyword>
<gene>
    <name evidence="13" type="primary">atp6</name>
</gene>
<keyword evidence="7 12" id="KW-1133">Transmembrane helix</keyword>
<dbReference type="GeneID" id="20006157"/>
<dbReference type="InterPro" id="IPR000568">
    <property type="entry name" value="ATP_synth_F0_asu"/>
</dbReference>
<evidence type="ECO:0000313" key="13">
    <source>
        <dbReference type="EMBL" id="AIH15201.1"/>
    </source>
</evidence>
<evidence type="ECO:0000256" key="8">
    <source>
        <dbReference type="ARBA" id="ARBA00023065"/>
    </source>
</evidence>
<evidence type="ECO:0000256" key="11">
    <source>
        <dbReference type="RuleBase" id="RU004450"/>
    </source>
</evidence>
<feature type="transmembrane region" description="Helical" evidence="12">
    <location>
        <begin position="193"/>
        <end position="217"/>
    </location>
</feature>
<name>A0A075X6V7_PSOOV</name>
<evidence type="ECO:0000256" key="1">
    <source>
        <dbReference type="ARBA" id="ARBA00004141"/>
    </source>
</evidence>
<dbReference type="GO" id="GO:0046933">
    <property type="term" value="F:proton-transporting ATP synthase activity, rotational mechanism"/>
    <property type="evidence" value="ECO:0007669"/>
    <property type="project" value="TreeGrafter"/>
</dbReference>
<feature type="transmembrane region" description="Helical" evidence="12">
    <location>
        <begin position="96"/>
        <end position="116"/>
    </location>
</feature>
<geneLocation type="mitochondrion" evidence="13"/>
<evidence type="ECO:0000256" key="3">
    <source>
        <dbReference type="ARBA" id="ARBA00022448"/>
    </source>
</evidence>
<keyword evidence="8" id="KW-0406">Ion transport</keyword>
<sequence>MMMNLFSIFDPSLSVFSFSCLVSYFVLMFMPSLYWVNGMLCFHYKNLVSFSKNEVDSSVSKVSMGVYKMVCMIFVSIMLYNFCAIFPHIFSITSHLLVTIPLAYSFWLGIIFFSLFKSLKDFLIHLIPVGTPMGLISFMVMVELLSNFIRPLALTFRLTANMMAGHLLMSLIGSAVLFLPALGLLMGSMTQSLLVFMELGVSLIQAYVFSTLLLLYLCEGEAH</sequence>
<evidence type="ECO:0000256" key="5">
    <source>
        <dbReference type="ARBA" id="ARBA00022692"/>
    </source>
</evidence>
<keyword evidence="13" id="KW-0496">Mitochondrion</keyword>
<evidence type="ECO:0000256" key="2">
    <source>
        <dbReference type="ARBA" id="ARBA00006810"/>
    </source>
</evidence>
<feature type="transmembrane region" description="Helical" evidence="12">
    <location>
        <begin position="122"/>
        <end position="146"/>
    </location>
</feature>
<evidence type="ECO:0000256" key="7">
    <source>
        <dbReference type="ARBA" id="ARBA00022989"/>
    </source>
</evidence>
<evidence type="ECO:0000256" key="10">
    <source>
        <dbReference type="ARBA" id="ARBA00023310"/>
    </source>
</evidence>
<dbReference type="PROSITE" id="PS00449">
    <property type="entry name" value="ATPASE_A"/>
    <property type="match status" value="1"/>
</dbReference>
<dbReference type="GO" id="GO:0045259">
    <property type="term" value="C:proton-transporting ATP synthase complex"/>
    <property type="evidence" value="ECO:0007669"/>
    <property type="project" value="UniProtKB-KW"/>
</dbReference>
<keyword evidence="5 12" id="KW-0812">Transmembrane</keyword>
<dbReference type="AlphaFoldDB" id="A0A075X6V7"/>